<dbReference type="GO" id="GO:0016787">
    <property type="term" value="F:hydrolase activity"/>
    <property type="evidence" value="ECO:0007669"/>
    <property type="project" value="InterPro"/>
</dbReference>
<gene>
    <name evidence="1" type="ORF">IAA17_09445</name>
</gene>
<dbReference type="AlphaFoldDB" id="A0A9D2GIW7"/>
<reference evidence="1" key="1">
    <citation type="journal article" date="2021" name="PeerJ">
        <title>Extensive microbial diversity within the chicken gut microbiome revealed by metagenomics and culture.</title>
        <authorList>
            <person name="Gilroy R."/>
            <person name="Ravi A."/>
            <person name="Getino M."/>
            <person name="Pursley I."/>
            <person name="Horton D.L."/>
            <person name="Alikhan N.F."/>
            <person name="Baker D."/>
            <person name="Gharbi K."/>
            <person name="Hall N."/>
            <person name="Watson M."/>
            <person name="Adriaenssens E.M."/>
            <person name="Foster-Nyarko E."/>
            <person name="Jarju S."/>
            <person name="Secka A."/>
            <person name="Antonio M."/>
            <person name="Oren A."/>
            <person name="Chaudhuri R.R."/>
            <person name="La Ragione R."/>
            <person name="Hildebrand F."/>
            <person name="Pallen M.J."/>
        </authorList>
    </citation>
    <scope>NUCLEOTIDE SEQUENCE</scope>
    <source>
        <strain evidence="1">ChiBcec1-1093</strain>
    </source>
</reference>
<evidence type="ECO:0000313" key="1">
    <source>
        <dbReference type="EMBL" id="HIZ79995.1"/>
    </source>
</evidence>
<dbReference type="SUPFAM" id="SSF53187">
    <property type="entry name" value="Zn-dependent exopeptidases"/>
    <property type="match status" value="1"/>
</dbReference>
<organism evidence="1 2">
    <name type="scientific">Candidatus Lachnoclostridium stercorigallinarum</name>
    <dbReference type="NCBI Taxonomy" id="2838634"/>
    <lineage>
        <taxon>Bacteria</taxon>
        <taxon>Bacillati</taxon>
        <taxon>Bacillota</taxon>
        <taxon>Clostridia</taxon>
        <taxon>Lachnospirales</taxon>
        <taxon>Lachnospiraceae</taxon>
    </lineage>
</organism>
<proteinExistence type="predicted"/>
<dbReference type="PANTHER" id="PTHR11014">
    <property type="entry name" value="PEPTIDASE M20 FAMILY MEMBER"/>
    <property type="match status" value="1"/>
</dbReference>
<dbReference type="InterPro" id="IPR017439">
    <property type="entry name" value="Amidohydrolase"/>
</dbReference>
<feature type="non-terminal residue" evidence="1">
    <location>
        <position position="102"/>
    </location>
</feature>
<sequence>MEKTMELAIKNRDYVIGLRRYFHQHPELGGEEFNTSRRVMEELKEMGLEPRVIGSFGTCVVCDIHGDHPGKTIALRADMDALNVQELIDCPYKSETDGVMHA</sequence>
<protein>
    <submittedName>
        <fullName evidence="1">Amidohydrolase</fullName>
    </submittedName>
</protein>
<name>A0A9D2GIW7_9FIRM</name>
<accession>A0A9D2GIW7</accession>
<dbReference type="Proteomes" id="UP000824101">
    <property type="component" value="Unassembled WGS sequence"/>
</dbReference>
<dbReference type="EMBL" id="DXBC01000151">
    <property type="protein sequence ID" value="HIZ79995.1"/>
    <property type="molecule type" value="Genomic_DNA"/>
</dbReference>
<dbReference type="Gene3D" id="3.40.630.10">
    <property type="entry name" value="Zn peptidases"/>
    <property type="match status" value="1"/>
</dbReference>
<dbReference type="PANTHER" id="PTHR11014:SF63">
    <property type="entry name" value="METALLOPEPTIDASE, PUTATIVE (AFU_ORTHOLOGUE AFUA_6G09600)-RELATED"/>
    <property type="match status" value="1"/>
</dbReference>
<reference evidence="1" key="2">
    <citation type="submission" date="2021-04" db="EMBL/GenBank/DDBJ databases">
        <authorList>
            <person name="Gilroy R."/>
        </authorList>
    </citation>
    <scope>NUCLEOTIDE SEQUENCE</scope>
    <source>
        <strain evidence="1">ChiBcec1-1093</strain>
    </source>
</reference>
<evidence type="ECO:0000313" key="2">
    <source>
        <dbReference type="Proteomes" id="UP000824101"/>
    </source>
</evidence>
<comment type="caution">
    <text evidence="1">The sequence shown here is derived from an EMBL/GenBank/DDBJ whole genome shotgun (WGS) entry which is preliminary data.</text>
</comment>